<comment type="caution">
    <text evidence="9">The sequence shown here is derived from an EMBL/GenBank/DDBJ whole genome shotgun (WGS) entry which is preliminary data.</text>
</comment>
<evidence type="ECO:0000313" key="10">
    <source>
        <dbReference type="Proteomes" id="UP001302676"/>
    </source>
</evidence>
<dbReference type="AlphaFoldDB" id="A0AAN6ZQX2"/>
<dbReference type="Proteomes" id="UP001302676">
    <property type="component" value="Unassembled WGS sequence"/>
</dbReference>
<dbReference type="PANTHER" id="PTHR12653:SF0">
    <property type="entry name" value="NADH DEHYDROGENASE [UBIQUINONE] 1 ALPHA SUBCOMPLEX SUBUNIT 5"/>
    <property type="match status" value="1"/>
</dbReference>
<keyword evidence="7" id="KW-0496">Mitochondrion</keyword>
<organism evidence="9 10">
    <name type="scientific">Dichotomopilus funicola</name>
    <dbReference type="NCBI Taxonomy" id="1934379"/>
    <lineage>
        <taxon>Eukaryota</taxon>
        <taxon>Fungi</taxon>
        <taxon>Dikarya</taxon>
        <taxon>Ascomycota</taxon>
        <taxon>Pezizomycotina</taxon>
        <taxon>Sordariomycetes</taxon>
        <taxon>Sordariomycetidae</taxon>
        <taxon>Sordariales</taxon>
        <taxon>Chaetomiaceae</taxon>
        <taxon>Dichotomopilus</taxon>
    </lineage>
</organism>
<evidence type="ECO:0000256" key="7">
    <source>
        <dbReference type="ARBA" id="ARBA00023128"/>
    </source>
</evidence>
<evidence type="ECO:0000256" key="4">
    <source>
        <dbReference type="ARBA" id="ARBA00022660"/>
    </source>
</evidence>
<reference evidence="9" key="1">
    <citation type="journal article" date="2023" name="Mol. Phylogenet. Evol.">
        <title>Genome-scale phylogeny and comparative genomics of the fungal order Sordariales.</title>
        <authorList>
            <person name="Hensen N."/>
            <person name="Bonometti L."/>
            <person name="Westerberg I."/>
            <person name="Brannstrom I.O."/>
            <person name="Guillou S."/>
            <person name="Cros-Aarteil S."/>
            <person name="Calhoun S."/>
            <person name="Haridas S."/>
            <person name="Kuo A."/>
            <person name="Mondo S."/>
            <person name="Pangilinan J."/>
            <person name="Riley R."/>
            <person name="LaButti K."/>
            <person name="Andreopoulos B."/>
            <person name="Lipzen A."/>
            <person name="Chen C."/>
            <person name="Yan M."/>
            <person name="Daum C."/>
            <person name="Ng V."/>
            <person name="Clum A."/>
            <person name="Steindorff A."/>
            <person name="Ohm R.A."/>
            <person name="Martin F."/>
            <person name="Silar P."/>
            <person name="Natvig D.O."/>
            <person name="Lalanne C."/>
            <person name="Gautier V."/>
            <person name="Ament-Velasquez S.L."/>
            <person name="Kruys A."/>
            <person name="Hutchinson M.I."/>
            <person name="Powell A.J."/>
            <person name="Barry K."/>
            <person name="Miller A.N."/>
            <person name="Grigoriev I.V."/>
            <person name="Debuchy R."/>
            <person name="Gladieux P."/>
            <person name="Hiltunen Thoren M."/>
            <person name="Johannesson H."/>
        </authorList>
    </citation>
    <scope>NUCLEOTIDE SEQUENCE</scope>
    <source>
        <strain evidence="9">CBS 141.50</strain>
    </source>
</reference>
<proteinExistence type="inferred from homology"/>
<dbReference type="PANTHER" id="PTHR12653">
    <property type="entry name" value="NADH-UBIQUINONE OXIDOREDUCTASE 13 KD-B SUBUNIT"/>
    <property type="match status" value="1"/>
</dbReference>
<name>A0AAN6ZQX2_9PEZI</name>
<evidence type="ECO:0000256" key="6">
    <source>
        <dbReference type="ARBA" id="ARBA00022982"/>
    </source>
</evidence>
<evidence type="ECO:0000256" key="3">
    <source>
        <dbReference type="ARBA" id="ARBA00022448"/>
    </source>
</evidence>
<sequence length="245" mass="27856">MRSTLRLFAAVRPAAQYLEAGTPTGLTGLLTHPSPRSTLLYLYNSTLDKLKAVPDHSVYRQSVEALTKHRLALVEGVVPPGHDEWAERARKLLSEHPEQFNVATGSDSVSGARAIKIERGAKSFVLRNIPEQRDMRVEEWDGELDEGPELEGSRTLKEREDLRHIFERRDIRDVEGQVEWEPEPQLTADQISDLETKIGAGLIEEVIQVAEGELKLVDRMIEAKVWEPLEEQPAEGQWVYFERKE</sequence>
<comment type="similarity">
    <text evidence="2">Belongs to the complex I NDUFA5 subunit family.</text>
</comment>
<keyword evidence="5" id="KW-0999">Mitochondrion inner membrane</keyword>
<evidence type="ECO:0000256" key="8">
    <source>
        <dbReference type="ARBA" id="ARBA00023136"/>
    </source>
</evidence>
<reference evidence="9" key="2">
    <citation type="submission" date="2023-05" db="EMBL/GenBank/DDBJ databases">
        <authorList>
            <consortium name="Lawrence Berkeley National Laboratory"/>
            <person name="Steindorff A."/>
            <person name="Hensen N."/>
            <person name="Bonometti L."/>
            <person name="Westerberg I."/>
            <person name="Brannstrom I.O."/>
            <person name="Guillou S."/>
            <person name="Cros-Aarteil S."/>
            <person name="Calhoun S."/>
            <person name="Haridas S."/>
            <person name="Kuo A."/>
            <person name="Mondo S."/>
            <person name="Pangilinan J."/>
            <person name="Riley R."/>
            <person name="Labutti K."/>
            <person name="Andreopoulos B."/>
            <person name="Lipzen A."/>
            <person name="Chen C."/>
            <person name="Yanf M."/>
            <person name="Daum C."/>
            <person name="Ng V."/>
            <person name="Clum A."/>
            <person name="Ohm R."/>
            <person name="Martin F."/>
            <person name="Silar P."/>
            <person name="Natvig D."/>
            <person name="Lalanne C."/>
            <person name="Gautier V."/>
            <person name="Ament-Velasquez S.L."/>
            <person name="Kruys A."/>
            <person name="Hutchinson M.I."/>
            <person name="Powell A.J."/>
            <person name="Barry K."/>
            <person name="Miller A.N."/>
            <person name="Grigoriev I.V."/>
            <person name="Debuchy R."/>
            <person name="Gladieux P."/>
            <person name="Thoren M.H."/>
            <person name="Johannesson H."/>
        </authorList>
    </citation>
    <scope>NUCLEOTIDE SEQUENCE</scope>
    <source>
        <strain evidence="9">CBS 141.50</strain>
    </source>
</reference>
<evidence type="ECO:0000313" key="9">
    <source>
        <dbReference type="EMBL" id="KAK4145896.1"/>
    </source>
</evidence>
<dbReference type="GO" id="GO:0022904">
    <property type="term" value="P:respiratory electron transport chain"/>
    <property type="evidence" value="ECO:0007669"/>
    <property type="project" value="InterPro"/>
</dbReference>
<dbReference type="RefSeq" id="XP_062639267.1">
    <property type="nucleotide sequence ID" value="XM_062779913.1"/>
</dbReference>
<evidence type="ECO:0000256" key="2">
    <source>
        <dbReference type="ARBA" id="ARBA00010261"/>
    </source>
</evidence>
<keyword evidence="6" id="KW-0249">Electron transport</keyword>
<evidence type="ECO:0000256" key="1">
    <source>
        <dbReference type="ARBA" id="ARBA00004443"/>
    </source>
</evidence>
<dbReference type="Pfam" id="PF04716">
    <property type="entry name" value="ETC_C1_NDUFA5"/>
    <property type="match status" value="1"/>
</dbReference>
<accession>A0AAN6ZQX2</accession>
<dbReference type="InterPro" id="IPR006806">
    <property type="entry name" value="NDUFA5"/>
</dbReference>
<dbReference type="EMBL" id="MU853565">
    <property type="protein sequence ID" value="KAK4145896.1"/>
    <property type="molecule type" value="Genomic_DNA"/>
</dbReference>
<dbReference type="GO" id="GO:0005743">
    <property type="term" value="C:mitochondrial inner membrane"/>
    <property type="evidence" value="ECO:0007669"/>
    <property type="project" value="UniProtKB-SubCell"/>
</dbReference>
<evidence type="ECO:0000256" key="5">
    <source>
        <dbReference type="ARBA" id="ARBA00022792"/>
    </source>
</evidence>
<dbReference type="GeneID" id="87816526"/>
<protein>
    <submittedName>
        <fullName evidence="9">ETC complex I subunit conserved region-domain-containing protein</fullName>
    </submittedName>
</protein>
<keyword evidence="3" id="KW-0813">Transport</keyword>
<comment type="subcellular location">
    <subcellularLocation>
        <location evidence="1">Mitochondrion inner membrane</location>
        <topology evidence="1">Peripheral membrane protein</topology>
        <orientation evidence="1">Matrix side</orientation>
    </subcellularLocation>
</comment>
<keyword evidence="4" id="KW-0679">Respiratory chain</keyword>
<keyword evidence="8" id="KW-0472">Membrane</keyword>
<keyword evidence="10" id="KW-1185">Reference proteome</keyword>
<gene>
    <name evidence="9" type="ORF">C8A04DRAFT_26382</name>
</gene>